<evidence type="ECO:0000256" key="1">
    <source>
        <dbReference type="SAM" id="MobiDB-lite"/>
    </source>
</evidence>
<proteinExistence type="predicted"/>
<dbReference type="AlphaFoldDB" id="A0A839E3X8"/>
<feature type="region of interest" description="Disordered" evidence="1">
    <location>
        <begin position="41"/>
        <end position="60"/>
    </location>
</feature>
<sequence>MSEVGRLMRLAMVALGNAVVDIENDSLPEWQRHELASALDNLSTSLRQPERPPTVVDGAD</sequence>
<evidence type="ECO:0000313" key="3">
    <source>
        <dbReference type="Proteomes" id="UP000569329"/>
    </source>
</evidence>
<gene>
    <name evidence="2" type="ORF">FHX42_003813</name>
</gene>
<dbReference type="RefSeq" id="WP_182545647.1">
    <property type="nucleotide sequence ID" value="NZ_JACGWZ010000005.1"/>
</dbReference>
<name>A0A839E3X8_9PSEU</name>
<accession>A0A839E3X8</accession>
<dbReference type="Proteomes" id="UP000569329">
    <property type="component" value="Unassembled WGS sequence"/>
</dbReference>
<comment type="caution">
    <text evidence="2">The sequence shown here is derived from an EMBL/GenBank/DDBJ whole genome shotgun (WGS) entry which is preliminary data.</text>
</comment>
<dbReference type="EMBL" id="JACGWZ010000005">
    <property type="protein sequence ID" value="MBA8826437.1"/>
    <property type="molecule type" value="Genomic_DNA"/>
</dbReference>
<reference evidence="2 3" key="1">
    <citation type="submission" date="2020-07" db="EMBL/GenBank/DDBJ databases">
        <title>Sequencing the genomes of 1000 actinobacteria strains.</title>
        <authorList>
            <person name="Klenk H.-P."/>
        </authorList>
    </citation>
    <scope>NUCLEOTIDE SEQUENCE [LARGE SCALE GENOMIC DNA]</scope>
    <source>
        <strain evidence="2 3">DSM 45975</strain>
    </source>
</reference>
<protein>
    <submittedName>
        <fullName evidence="2">Uncharacterized protein YejL (UPF0352 family)</fullName>
    </submittedName>
</protein>
<organism evidence="2 3">
    <name type="scientific">Halosaccharopolyspora lacisalsi</name>
    <dbReference type="NCBI Taxonomy" id="1000566"/>
    <lineage>
        <taxon>Bacteria</taxon>
        <taxon>Bacillati</taxon>
        <taxon>Actinomycetota</taxon>
        <taxon>Actinomycetes</taxon>
        <taxon>Pseudonocardiales</taxon>
        <taxon>Pseudonocardiaceae</taxon>
        <taxon>Halosaccharopolyspora</taxon>
    </lineage>
</organism>
<evidence type="ECO:0000313" key="2">
    <source>
        <dbReference type="EMBL" id="MBA8826437.1"/>
    </source>
</evidence>
<keyword evidence="3" id="KW-1185">Reference proteome</keyword>